<proteinExistence type="predicted"/>
<gene>
    <name evidence="1" type="ORF">GCM10011571_29050</name>
</gene>
<comment type="caution">
    <text evidence="1">The sequence shown here is derived from an EMBL/GenBank/DDBJ whole genome shotgun (WGS) entry which is preliminary data.</text>
</comment>
<dbReference type="Proteomes" id="UP000625210">
    <property type="component" value="Unassembled WGS sequence"/>
</dbReference>
<name>A0A8J2VED2_9BACL</name>
<dbReference type="Gene3D" id="4.10.280.10">
    <property type="entry name" value="Helix-loop-helix DNA-binding domain"/>
    <property type="match status" value="1"/>
</dbReference>
<evidence type="ECO:0000313" key="2">
    <source>
        <dbReference type="Proteomes" id="UP000625210"/>
    </source>
</evidence>
<sequence length="60" mass="6958">MLDSTRLKYLEQEVEQLRAVLYQAVGGKPTRLTHAAVMPISQELDALINQYQKEKNNREQ</sequence>
<reference evidence="1" key="1">
    <citation type="journal article" date="2014" name="Int. J. Syst. Evol. Microbiol.">
        <title>Complete genome sequence of Corynebacterium casei LMG S-19264T (=DSM 44701T), isolated from a smear-ripened cheese.</title>
        <authorList>
            <consortium name="US DOE Joint Genome Institute (JGI-PGF)"/>
            <person name="Walter F."/>
            <person name="Albersmeier A."/>
            <person name="Kalinowski J."/>
            <person name="Ruckert C."/>
        </authorList>
    </citation>
    <scope>NUCLEOTIDE SEQUENCE</scope>
    <source>
        <strain evidence="1">CGMCC 1.15179</strain>
    </source>
</reference>
<accession>A0A8J2VED2</accession>
<dbReference type="InterPro" id="IPR036638">
    <property type="entry name" value="HLH_DNA-bd_sf"/>
</dbReference>
<dbReference type="SUPFAM" id="SSF140500">
    <property type="entry name" value="BAS1536-like"/>
    <property type="match status" value="1"/>
</dbReference>
<protein>
    <recommendedName>
        <fullName evidence="3">Spo0E like sporulation regulatory protein</fullName>
    </recommendedName>
</protein>
<dbReference type="InterPro" id="IPR018540">
    <property type="entry name" value="Spo0E-like"/>
</dbReference>
<dbReference type="RefSeq" id="WP_188648620.1">
    <property type="nucleotide sequence ID" value="NZ_BMHQ01000011.1"/>
</dbReference>
<dbReference type="AlphaFoldDB" id="A0A8J2VED2"/>
<dbReference type="InterPro" id="IPR037208">
    <property type="entry name" value="Spo0E-like_sf"/>
</dbReference>
<dbReference type="Pfam" id="PF09388">
    <property type="entry name" value="SpoOE-like"/>
    <property type="match status" value="1"/>
</dbReference>
<organism evidence="1 2">
    <name type="scientific">Marinithermofilum abyssi</name>
    <dbReference type="NCBI Taxonomy" id="1571185"/>
    <lineage>
        <taxon>Bacteria</taxon>
        <taxon>Bacillati</taxon>
        <taxon>Bacillota</taxon>
        <taxon>Bacilli</taxon>
        <taxon>Bacillales</taxon>
        <taxon>Thermoactinomycetaceae</taxon>
        <taxon>Marinithermofilum</taxon>
    </lineage>
</organism>
<evidence type="ECO:0008006" key="3">
    <source>
        <dbReference type="Google" id="ProtNLM"/>
    </source>
</evidence>
<evidence type="ECO:0000313" key="1">
    <source>
        <dbReference type="EMBL" id="GGE25078.1"/>
    </source>
</evidence>
<keyword evidence="2" id="KW-1185">Reference proteome</keyword>
<dbReference type="GO" id="GO:0043937">
    <property type="term" value="P:regulation of sporulation"/>
    <property type="evidence" value="ECO:0007669"/>
    <property type="project" value="InterPro"/>
</dbReference>
<dbReference type="EMBL" id="BMHQ01000011">
    <property type="protein sequence ID" value="GGE25078.1"/>
    <property type="molecule type" value="Genomic_DNA"/>
</dbReference>
<reference evidence="1" key="2">
    <citation type="submission" date="2020-09" db="EMBL/GenBank/DDBJ databases">
        <authorList>
            <person name="Sun Q."/>
            <person name="Zhou Y."/>
        </authorList>
    </citation>
    <scope>NUCLEOTIDE SEQUENCE</scope>
    <source>
        <strain evidence="1">CGMCC 1.15179</strain>
    </source>
</reference>
<dbReference type="GO" id="GO:0046983">
    <property type="term" value="F:protein dimerization activity"/>
    <property type="evidence" value="ECO:0007669"/>
    <property type="project" value="InterPro"/>
</dbReference>